<protein>
    <submittedName>
        <fullName evidence="2">Uncharacterized protein</fullName>
    </submittedName>
</protein>
<organism evidence="2 3">
    <name type="scientific">Spongiactinospora gelatinilytica</name>
    <dbReference type="NCBI Taxonomy" id="2666298"/>
    <lineage>
        <taxon>Bacteria</taxon>
        <taxon>Bacillati</taxon>
        <taxon>Actinomycetota</taxon>
        <taxon>Actinomycetes</taxon>
        <taxon>Streptosporangiales</taxon>
        <taxon>Streptosporangiaceae</taxon>
        <taxon>Spongiactinospora</taxon>
    </lineage>
</organism>
<proteinExistence type="predicted"/>
<feature type="transmembrane region" description="Helical" evidence="1">
    <location>
        <begin position="32"/>
        <end position="52"/>
    </location>
</feature>
<evidence type="ECO:0000256" key="1">
    <source>
        <dbReference type="SAM" id="Phobius"/>
    </source>
</evidence>
<name>A0A2W2H1X5_9ACTN</name>
<sequence>MPEVTSSTWDRTQLAVAEYTSLRAEIVQLTGLRTQLIGGSVVVFGVVLSVGFEAGNTAVVLVYPLLSLVLGIAWLYKAHLITRIAAYLRERVEGRVIFAVWREPAPELAGAGPRRAGQKG</sequence>
<accession>A0A2W2H1X5</accession>
<keyword evidence="1" id="KW-0812">Transmembrane</keyword>
<evidence type="ECO:0000313" key="3">
    <source>
        <dbReference type="Proteomes" id="UP000248544"/>
    </source>
</evidence>
<keyword evidence="3" id="KW-1185">Reference proteome</keyword>
<comment type="caution">
    <text evidence="2">The sequence shown here is derived from an EMBL/GenBank/DDBJ whole genome shotgun (WGS) entry which is preliminary data.</text>
</comment>
<evidence type="ECO:0000313" key="2">
    <source>
        <dbReference type="EMBL" id="PZG53993.1"/>
    </source>
</evidence>
<dbReference type="RefSeq" id="WP_111165892.1">
    <property type="nucleotide sequence ID" value="NZ_POUA01000023.1"/>
</dbReference>
<dbReference type="Proteomes" id="UP000248544">
    <property type="component" value="Unassembled WGS sequence"/>
</dbReference>
<dbReference type="AlphaFoldDB" id="A0A2W2H1X5"/>
<keyword evidence="1" id="KW-1133">Transmembrane helix</keyword>
<dbReference type="EMBL" id="POUA01000023">
    <property type="protein sequence ID" value="PZG53993.1"/>
    <property type="molecule type" value="Genomic_DNA"/>
</dbReference>
<reference evidence="2 3" key="1">
    <citation type="submission" date="2018-01" db="EMBL/GenBank/DDBJ databases">
        <title>Draft genome sequence of Sphaerisporangium sp. 7K107.</title>
        <authorList>
            <person name="Sahin N."/>
            <person name="Saygin H."/>
            <person name="Ay H."/>
        </authorList>
    </citation>
    <scope>NUCLEOTIDE SEQUENCE [LARGE SCALE GENOMIC DNA]</scope>
    <source>
        <strain evidence="2 3">7K107</strain>
    </source>
</reference>
<gene>
    <name evidence="2" type="ORF">C1I98_05040</name>
</gene>
<feature type="transmembrane region" description="Helical" evidence="1">
    <location>
        <begin position="58"/>
        <end position="76"/>
    </location>
</feature>
<keyword evidence="1" id="KW-0472">Membrane</keyword>